<feature type="compositionally biased region" description="Low complexity" evidence="7">
    <location>
        <begin position="328"/>
        <end position="345"/>
    </location>
</feature>
<keyword evidence="10" id="KW-1185">Reference proteome</keyword>
<dbReference type="PANTHER" id="PTHR43327:SF2">
    <property type="entry name" value="MODULATOR OF FTSH PROTEASE HFLK"/>
    <property type="match status" value="1"/>
</dbReference>
<comment type="function">
    <text evidence="6">HflC and HflK could encode or regulate a protease.</text>
</comment>
<evidence type="ECO:0000313" key="10">
    <source>
        <dbReference type="Proteomes" id="UP000295414"/>
    </source>
</evidence>
<evidence type="ECO:0000256" key="4">
    <source>
        <dbReference type="ARBA" id="ARBA00022989"/>
    </source>
</evidence>
<comment type="similarity">
    <text evidence="2 6">Belongs to the band 7/mec-2 family. HflK subfamily.</text>
</comment>
<organism evidence="9 10">
    <name type="scientific">Thermomonas haemolytica</name>
    <dbReference type="NCBI Taxonomy" id="141949"/>
    <lineage>
        <taxon>Bacteria</taxon>
        <taxon>Pseudomonadati</taxon>
        <taxon>Pseudomonadota</taxon>
        <taxon>Gammaproteobacteria</taxon>
        <taxon>Lysobacterales</taxon>
        <taxon>Lysobacteraceae</taxon>
        <taxon>Thermomonas</taxon>
    </lineage>
</organism>
<evidence type="ECO:0000256" key="5">
    <source>
        <dbReference type="ARBA" id="ARBA00023136"/>
    </source>
</evidence>
<evidence type="ECO:0000256" key="7">
    <source>
        <dbReference type="SAM" id="MobiDB-lite"/>
    </source>
</evidence>
<dbReference type="GO" id="GO:0008233">
    <property type="term" value="F:peptidase activity"/>
    <property type="evidence" value="ECO:0007669"/>
    <property type="project" value="UniProtKB-KW"/>
</dbReference>
<dbReference type="AlphaFoldDB" id="A0A4R3MWK7"/>
<dbReference type="SMART" id="SM00244">
    <property type="entry name" value="PHB"/>
    <property type="match status" value="1"/>
</dbReference>
<dbReference type="CDD" id="cd03404">
    <property type="entry name" value="SPFH_HflK"/>
    <property type="match status" value="1"/>
</dbReference>
<dbReference type="Proteomes" id="UP000295414">
    <property type="component" value="Unassembled WGS sequence"/>
</dbReference>
<keyword evidence="5 6" id="KW-0472">Membrane</keyword>
<dbReference type="InterPro" id="IPR036013">
    <property type="entry name" value="Band_7/SPFH_dom_sf"/>
</dbReference>
<feature type="domain" description="Band 7" evidence="8">
    <location>
        <begin position="63"/>
        <end position="223"/>
    </location>
</feature>
<keyword evidence="3 6" id="KW-0812">Transmembrane</keyword>
<dbReference type="InterPro" id="IPR050710">
    <property type="entry name" value="Band7/mec-2_domain"/>
</dbReference>
<keyword evidence="9" id="KW-0645">Protease</keyword>
<dbReference type="PRINTS" id="PR00721">
    <property type="entry name" value="STOMATIN"/>
</dbReference>
<evidence type="ECO:0000313" key="9">
    <source>
        <dbReference type="EMBL" id="TCT20968.1"/>
    </source>
</evidence>
<evidence type="ECO:0000259" key="8">
    <source>
        <dbReference type="SMART" id="SM00244"/>
    </source>
</evidence>
<dbReference type="Gene3D" id="3.30.479.30">
    <property type="entry name" value="Band 7 domain"/>
    <property type="match status" value="1"/>
</dbReference>
<dbReference type="PANTHER" id="PTHR43327">
    <property type="entry name" value="STOMATIN-LIKE PROTEIN 2, MITOCHONDRIAL"/>
    <property type="match status" value="1"/>
</dbReference>
<protein>
    <recommendedName>
        <fullName evidence="6">Protein HflK</fullName>
    </recommendedName>
</protein>
<evidence type="ECO:0000256" key="1">
    <source>
        <dbReference type="ARBA" id="ARBA00004167"/>
    </source>
</evidence>
<accession>A0A4R3MWK7</accession>
<dbReference type="NCBIfam" id="TIGR01933">
    <property type="entry name" value="hflK"/>
    <property type="match status" value="1"/>
</dbReference>
<dbReference type="SUPFAM" id="SSF117892">
    <property type="entry name" value="Band 7/SPFH domain"/>
    <property type="match status" value="1"/>
</dbReference>
<evidence type="ECO:0000256" key="3">
    <source>
        <dbReference type="ARBA" id="ARBA00022692"/>
    </source>
</evidence>
<comment type="subunit">
    <text evidence="6">HflC and HflK may interact to form a multimeric complex.</text>
</comment>
<keyword evidence="9" id="KW-0378">Hydrolase</keyword>
<comment type="caution">
    <text evidence="9">The sequence shown here is derived from an EMBL/GenBank/DDBJ whole genome shotgun (WGS) entry which is preliminary data.</text>
</comment>
<dbReference type="InterPro" id="IPR001107">
    <property type="entry name" value="Band_7"/>
</dbReference>
<reference evidence="9 10" key="1">
    <citation type="submission" date="2019-03" db="EMBL/GenBank/DDBJ databases">
        <title>Genomic Encyclopedia of Type Strains, Phase IV (KMG-IV): sequencing the most valuable type-strain genomes for metagenomic binning, comparative biology and taxonomic classification.</title>
        <authorList>
            <person name="Goeker M."/>
        </authorList>
    </citation>
    <scope>NUCLEOTIDE SEQUENCE [LARGE SCALE GENOMIC DNA]</scope>
    <source>
        <strain evidence="9 10">DSM 13605</strain>
    </source>
</reference>
<dbReference type="InterPro" id="IPR001972">
    <property type="entry name" value="Stomatin_HflK_fam"/>
</dbReference>
<evidence type="ECO:0000256" key="2">
    <source>
        <dbReference type="ARBA" id="ARBA00006971"/>
    </source>
</evidence>
<dbReference type="GO" id="GO:0006508">
    <property type="term" value="P:proteolysis"/>
    <property type="evidence" value="ECO:0007669"/>
    <property type="project" value="UniProtKB-KW"/>
</dbReference>
<dbReference type="GO" id="GO:0016020">
    <property type="term" value="C:membrane"/>
    <property type="evidence" value="ECO:0007669"/>
    <property type="project" value="UniProtKB-SubCell"/>
</dbReference>
<dbReference type="InterPro" id="IPR010201">
    <property type="entry name" value="HflK"/>
</dbReference>
<feature type="transmembrane region" description="Helical" evidence="6">
    <location>
        <begin position="49"/>
        <end position="69"/>
    </location>
</feature>
<name>A0A4R3MWK7_9GAMM</name>
<feature type="region of interest" description="Disordered" evidence="7">
    <location>
        <begin position="326"/>
        <end position="371"/>
    </location>
</feature>
<comment type="subcellular location">
    <subcellularLocation>
        <location evidence="1">Membrane</location>
        <topology evidence="1">Single-pass membrane protein</topology>
    </subcellularLocation>
</comment>
<keyword evidence="4 6" id="KW-1133">Transmembrane helix</keyword>
<proteinExistence type="inferred from homology"/>
<sequence>MTTRSDGPRGPKAIWMAWNRPGGGGGGKPGGGFGRILDGLPSLNGGNPLRWVALLLALWLVFNCFVLVAEQQRGVVLRFGRFDRIMQPGPNLKLPWPIERVVKVNATQIKNYEDRVPVLTRDENIVEVAVNVQYRVADPKLYLFGTRNADEVLKQAALSTVREQVGRSDLDTVLGAREQLAVAARERLQKSLETYRTGLVVTELNLPDARPPQQVKPAFDDVNSAQQDKERLISESRAYAAKIVPEARGQAARVRTVAEGYKTAEIARATGDAERFSLLVAQYKGAPEVTRKRLWLETVQEVLAKNRKVVGGDGRQLIYVPMQDAGKPAPAASSAPVLAPELLSPTVQASPDDPARPARTGRPAGREEVVR</sequence>
<dbReference type="EMBL" id="SMAP01000010">
    <property type="protein sequence ID" value="TCT20968.1"/>
    <property type="molecule type" value="Genomic_DNA"/>
</dbReference>
<dbReference type="Pfam" id="PF01145">
    <property type="entry name" value="Band_7"/>
    <property type="match status" value="1"/>
</dbReference>
<gene>
    <name evidence="9" type="ORF">EDC34_11019</name>
</gene>
<evidence type="ECO:0000256" key="6">
    <source>
        <dbReference type="RuleBase" id="RU364113"/>
    </source>
</evidence>